<dbReference type="AlphaFoldDB" id="A0ABD1J8L1"/>
<keyword evidence="12 15" id="KW-0464">Manganese</keyword>
<reference evidence="17 18" key="1">
    <citation type="submission" date="2024-09" db="EMBL/GenBank/DDBJ databases">
        <title>A chromosome-level genome assembly of Gray's grenadier anchovy, Coilia grayii.</title>
        <authorList>
            <person name="Fu Z."/>
        </authorList>
    </citation>
    <scope>NUCLEOTIDE SEQUENCE [LARGE SCALE GENOMIC DNA]</scope>
    <source>
        <strain evidence="17">G4</strain>
        <tissue evidence="17">Muscle</tissue>
    </source>
</reference>
<keyword evidence="16" id="KW-0175">Coiled coil</keyword>
<keyword evidence="15" id="KW-0333">Golgi apparatus</keyword>
<keyword evidence="4 15" id="KW-0808">Transferase</keyword>
<comment type="subcellular location">
    <subcellularLocation>
        <location evidence="15">Golgi apparatus membrane</location>
        <topology evidence="15">Single-pass type II membrane protein</topology>
    </subcellularLocation>
    <subcellularLocation>
        <location evidence="1">Membrane</location>
        <topology evidence="1">Single-pass type II membrane protein</topology>
    </subcellularLocation>
</comment>
<proteinExistence type="inferred from homology"/>
<dbReference type="GO" id="GO:0000139">
    <property type="term" value="C:Golgi membrane"/>
    <property type="evidence" value="ECO:0007669"/>
    <property type="project" value="UniProtKB-SubCell"/>
</dbReference>
<dbReference type="Pfam" id="PF03360">
    <property type="entry name" value="Glyco_transf_43"/>
    <property type="match status" value="1"/>
</dbReference>
<dbReference type="EC" id="2.4.1.135" evidence="3 15"/>
<evidence type="ECO:0000313" key="17">
    <source>
        <dbReference type="EMBL" id="KAL2083414.1"/>
    </source>
</evidence>
<protein>
    <recommendedName>
        <fullName evidence="3 15">Galactosylgalactosylxylosylprotein 3-beta-glucuronosyltransferase</fullName>
        <ecNumber evidence="3 15">2.4.1.135</ecNumber>
    </recommendedName>
</protein>
<evidence type="ECO:0000256" key="10">
    <source>
        <dbReference type="ARBA" id="ARBA00047979"/>
    </source>
</evidence>
<evidence type="ECO:0000256" key="8">
    <source>
        <dbReference type="ARBA" id="ARBA00023136"/>
    </source>
</evidence>
<evidence type="ECO:0000256" key="6">
    <source>
        <dbReference type="ARBA" id="ARBA00022968"/>
    </source>
</evidence>
<comment type="cofactor">
    <cofactor evidence="12 15">
        <name>Mn(2+)</name>
        <dbReference type="ChEBI" id="CHEBI:29035"/>
    </cofactor>
</comment>
<keyword evidence="8" id="KW-0472">Membrane</keyword>
<feature type="active site" description="Proton donor/acceptor" evidence="11">
    <location>
        <position position="215"/>
    </location>
</feature>
<comment type="catalytic activity">
    <reaction evidence="10 15">
        <text>3-O-(beta-D-galactosyl-(1-&gt;3)-beta-D-galactosyl-(1-&gt;4)-beta-D-xylosyl)-L-seryl-[protein] + UDP-alpha-D-glucuronate = 3-O-(beta-D-GlcA-(1-&gt;3)-beta-D-Gal-(1-&gt;3)-beta-D-Gal-(1-&gt;4)-beta-D-Xyl)-L-seryl-[protein] + UDP + H(+)</text>
        <dbReference type="Rhea" id="RHEA:24168"/>
        <dbReference type="Rhea" id="RHEA-COMP:12571"/>
        <dbReference type="Rhea" id="RHEA-COMP:12573"/>
        <dbReference type="ChEBI" id="CHEBI:15378"/>
        <dbReference type="ChEBI" id="CHEBI:58052"/>
        <dbReference type="ChEBI" id="CHEBI:58223"/>
        <dbReference type="ChEBI" id="CHEBI:132090"/>
        <dbReference type="ChEBI" id="CHEBI:132093"/>
        <dbReference type="EC" id="2.4.1.135"/>
    </reaction>
</comment>
<dbReference type="CDD" id="cd00218">
    <property type="entry name" value="GlcAT-I"/>
    <property type="match status" value="1"/>
</dbReference>
<evidence type="ECO:0000256" key="9">
    <source>
        <dbReference type="ARBA" id="ARBA00023180"/>
    </source>
</evidence>
<accession>A0ABD1J8L1</accession>
<keyword evidence="18" id="KW-1185">Reference proteome</keyword>
<feature type="site" description="Interaction with galactose moiety of substrate glycoprotein" evidence="13">
    <location>
        <position position="173"/>
    </location>
</feature>
<evidence type="ECO:0000313" key="18">
    <source>
        <dbReference type="Proteomes" id="UP001591681"/>
    </source>
</evidence>
<evidence type="ECO:0000256" key="2">
    <source>
        <dbReference type="ARBA" id="ARBA00007706"/>
    </source>
</evidence>
<dbReference type="PANTHER" id="PTHR10896:SF8">
    <property type="entry name" value="GALACTOSYLGALACTOSYLXYLOSYLPROTEIN 3-BETA-GLUCURONOSYLTRANSFERASE 2"/>
    <property type="match status" value="1"/>
</dbReference>
<dbReference type="EMBL" id="JBHFQA010000018">
    <property type="protein sequence ID" value="KAL2083414.1"/>
    <property type="molecule type" value="Genomic_DNA"/>
</dbReference>
<comment type="pathway">
    <text evidence="15">Protein modification; protein glycosylation.</text>
</comment>
<dbReference type="PANTHER" id="PTHR10896">
    <property type="entry name" value="GALACTOSYLGALACTOSYLXYLOSYLPROTEIN 3-BETA-GLUCURONOSYLTRANSFERASE BETA-1,3-GLUCURONYLTRANSFERASE"/>
    <property type="match status" value="1"/>
</dbReference>
<dbReference type="InterPro" id="IPR029044">
    <property type="entry name" value="Nucleotide-diphossugar_trans"/>
</dbReference>
<keyword evidence="6 15" id="KW-0735">Signal-anchor</keyword>
<gene>
    <name evidence="17" type="ORF">ACEWY4_021187</name>
</gene>
<dbReference type="Gene3D" id="3.90.550.10">
    <property type="entry name" value="Spore Coat Polysaccharide Biosynthesis Protein SpsA, Chain A"/>
    <property type="match status" value="1"/>
</dbReference>
<evidence type="ECO:0000256" key="16">
    <source>
        <dbReference type="SAM" id="Coils"/>
    </source>
</evidence>
<keyword evidence="7" id="KW-1133">Transmembrane helix</keyword>
<feature type="binding site" evidence="12">
    <location>
        <position position="142"/>
    </location>
    <ligand>
        <name>Mn(2+)</name>
        <dbReference type="ChEBI" id="CHEBI:29035"/>
    </ligand>
</feature>
<evidence type="ECO:0000256" key="12">
    <source>
        <dbReference type="PIRSR" id="PIRSR605027-3"/>
    </source>
</evidence>
<comment type="similarity">
    <text evidence="2 15">Belongs to the glycosyltransferase 43 family.</text>
</comment>
<evidence type="ECO:0000256" key="13">
    <source>
        <dbReference type="PIRSR" id="PIRSR605027-4"/>
    </source>
</evidence>
<dbReference type="InterPro" id="IPR005027">
    <property type="entry name" value="Glyco_trans_43"/>
</dbReference>
<dbReference type="SUPFAM" id="SSF53448">
    <property type="entry name" value="Nucleotide-diphospho-sugar transferases"/>
    <property type="match status" value="1"/>
</dbReference>
<dbReference type="GO" id="GO:0046872">
    <property type="term" value="F:metal ion binding"/>
    <property type="evidence" value="ECO:0007669"/>
    <property type="project" value="UniProtKB-KW"/>
</dbReference>
<dbReference type="GO" id="GO:0015018">
    <property type="term" value="F:galactosylgalactosylxylosylprotein 3-beta-glucuronosyltransferase activity"/>
    <property type="evidence" value="ECO:0007669"/>
    <property type="project" value="UniProtKB-UniRule"/>
</dbReference>
<organism evidence="17 18">
    <name type="scientific">Coilia grayii</name>
    <name type="common">Gray's grenadier anchovy</name>
    <dbReference type="NCBI Taxonomy" id="363190"/>
    <lineage>
        <taxon>Eukaryota</taxon>
        <taxon>Metazoa</taxon>
        <taxon>Chordata</taxon>
        <taxon>Craniata</taxon>
        <taxon>Vertebrata</taxon>
        <taxon>Euteleostomi</taxon>
        <taxon>Actinopterygii</taxon>
        <taxon>Neopterygii</taxon>
        <taxon>Teleostei</taxon>
        <taxon>Clupei</taxon>
        <taxon>Clupeiformes</taxon>
        <taxon>Clupeoidei</taxon>
        <taxon>Engraulidae</taxon>
        <taxon>Coilinae</taxon>
        <taxon>Coilia</taxon>
    </lineage>
</organism>
<evidence type="ECO:0000256" key="11">
    <source>
        <dbReference type="PIRSR" id="PIRSR605027-1"/>
    </source>
</evidence>
<dbReference type="Proteomes" id="UP001591681">
    <property type="component" value="Unassembled WGS sequence"/>
</dbReference>
<evidence type="ECO:0000256" key="7">
    <source>
        <dbReference type="ARBA" id="ARBA00022989"/>
    </source>
</evidence>
<sequence length="352" mass="39517">MRACTRHVQVCLCTLALCLVAGFVLHLSFLEIPPDMPVIYVITPTHRRPTQKADLIRMANTVRQVPNLHWIVVEDAAARSPMVAGLLSRSGLVYTHMNITKPDFCKKSCVAKGTEQRNLGLDWLRKNRGPLDSGVVYFGDDDNTYDLELFEEMRYTKLVSVWPVGLIAARWYERPLVHNGTVVGWYTGFPGRRFAIDMAGKARFVLEDAKPGMQETNFLSRLTKLQCLEPKANNCTKREAEVILAKARLEAELRTLQHEREVAAATAEAEILESAAAELELDERQSDIVALRRSIRHTSQGSLMLSHAPLYIQLKGGHISSTLPLLPRSCTGHTIQSTQIYSCIRIILTNQL</sequence>
<comment type="caution">
    <text evidence="17">The sequence shown here is derived from an EMBL/GenBank/DDBJ whole genome shotgun (WGS) entry which is preliminary data.</text>
</comment>
<evidence type="ECO:0000256" key="3">
    <source>
        <dbReference type="ARBA" id="ARBA00012641"/>
    </source>
</evidence>
<evidence type="ECO:0000256" key="1">
    <source>
        <dbReference type="ARBA" id="ARBA00004606"/>
    </source>
</evidence>
<name>A0ABD1J8L1_9TELE</name>
<keyword evidence="5" id="KW-0812">Transmembrane</keyword>
<keyword evidence="12 15" id="KW-0479">Metal-binding</keyword>
<feature type="glycosylation site" description="N-linked (GlcNAc...) asparagine" evidence="14">
    <location>
        <position position="234"/>
    </location>
</feature>
<keyword evidence="9 14" id="KW-0325">Glycoprotein</keyword>
<evidence type="ECO:0000256" key="15">
    <source>
        <dbReference type="RuleBase" id="RU363127"/>
    </source>
</evidence>
<evidence type="ECO:0000256" key="4">
    <source>
        <dbReference type="ARBA" id="ARBA00022679"/>
    </source>
</evidence>
<evidence type="ECO:0000256" key="5">
    <source>
        <dbReference type="ARBA" id="ARBA00022692"/>
    </source>
</evidence>
<evidence type="ECO:0000256" key="14">
    <source>
        <dbReference type="PIRSR" id="PIRSR605027-6"/>
    </source>
</evidence>
<feature type="coiled-coil region" evidence="16">
    <location>
        <begin position="239"/>
        <end position="282"/>
    </location>
</feature>